<dbReference type="RefSeq" id="WP_321548894.1">
    <property type="nucleotide sequence ID" value="NZ_JAXIVS010000010.1"/>
</dbReference>
<dbReference type="InterPro" id="IPR045851">
    <property type="entry name" value="AMP-bd_C_sf"/>
</dbReference>
<dbReference type="CDD" id="cd05941">
    <property type="entry name" value="MCS"/>
    <property type="match status" value="1"/>
</dbReference>
<dbReference type="Pfam" id="PF13193">
    <property type="entry name" value="AMP-binding_C"/>
    <property type="match status" value="1"/>
</dbReference>
<dbReference type="SUPFAM" id="SSF56801">
    <property type="entry name" value="Acetyl-CoA synthetase-like"/>
    <property type="match status" value="1"/>
</dbReference>
<feature type="domain" description="AMP-binding enzyme C-terminal" evidence="4">
    <location>
        <begin position="441"/>
        <end position="517"/>
    </location>
</feature>
<reference evidence="5 6" key="1">
    <citation type="submission" date="2023-12" db="EMBL/GenBank/DDBJ databases">
        <title>the genome sequence of Hyalangium sp. s54d21.</title>
        <authorList>
            <person name="Zhang X."/>
        </authorList>
    </citation>
    <scope>NUCLEOTIDE SEQUENCE [LARGE SCALE GENOMIC DNA]</scope>
    <source>
        <strain evidence="6">s54d21</strain>
    </source>
</reference>
<dbReference type="InterPro" id="IPR042099">
    <property type="entry name" value="ANL_N_sf"/>
</dbReference>
<comment type="similarity">
    <text evidence="1">Belongs to the ATP-dependent AMP-binding enzyme family.</text>
</comment>
<feature type="region of interest" description="Disordered" evidence="2">
    <location>
        <begin position="334"/>
        <end position="354"/>
    </location>
</feature>
<comment type="caution">
    <text evidence="5">The sequence shown here is derived from an EMBL/GenBank/DDBJ whole genome shotgun (WGS) entry which is preliminary data.</text>
</comment>
<evidence type="ECO:0000256" key="1">
    <source>
        <dbReference type="ARBA" id="ARBA00006432"/>
    </source>
</evidence>
<dbReference type="Proteomes" id="UP001291309">
    <property type="component" value="Unassembled WGS sequence"/>
</dbReference>
<dbReference type="InterPro" id="IPR000873">
    <property type="entry name" value="AMP-dep_synth/lig_dom"/>
</dbReference>
<dbReference type="PROSITE" id="PS00455">
    <property type="entry name" value="AMP_BINDING"/>
    <property type="match status" value="1"/>
</dbReference>
<dbReference type="Gene3D" id="3.30.300.30">
    <property type="match status" value="1"/>
</dbReference>
<name>A0ABU5HBJ2_9BACT</name>
<dbReference type="InterPro" id="IPR020845">
    <property type="entry name" value="AMP-binding_CS"/>
</dbReference>
<accession>A0ABU5HBJ2</accession>
<proteinExistence type="inferred from homology"/>
<evidence type="ECO:0000259" key="3">
    <source>
        <dbReference type="Pfam" id="PF00501"/>
    </source>
</evidence>
<dbReference type="InterPro" id="IPR025110">
    <property type="entry name" value="AMP-bd_C"/>
</dbReference>
<sequence>MTTPDADDDDLGQPPFSLLQVFMEHARNTPERPALSFEAERYTYGELAHHVTAFAQALLRHGLKPGDRVALFLENSPRFVIAYLGVQYAHGIVVLVNTQYRQVELDHILTDSGARACVTGAAGAEELVPLLPGLPALEWLIPVEPPTVALPPRLTVLPFDALLGEPVEPKRLMLLPGSINIAVLGYTSGTTGRSKGAMLRQSNLLSNIRAVTEAWRWTAADRLLLALPLFHTHGLMVGLHGTLYTGGSVDLRRRFVASEVLEALRDDTSLTMFFGVPTMYGRLLEEARRTGVRPRPLRLMVSGSAPLSPQLFQDIEATFDQRILERYGMTETLMNTTNPYDGERRPGTVGMPFPGQEARVVDVRTRVPVADGELGEIEVRGPHVFAGYWQKDEATRESFDANGWWFRTGDLGLRDKDGYFHITGRARELIISGGFNVYPREVEEVLATHPGVAEVAVLGLPDADFGEQVVAVVVPAAGQPPPEAQALVDWCKDRLASFKKPRRVEFVDALPRNALGKVQKHVLRERLSPR</sequence>
<organism evidence="5 6">
    <name type="scientific">Hyalangium rubrum</name>
    <dbReference type="NCBI Taxonomy" id="3103134"/>
    <lineage>
        <taxon>Bacteria</taxon>
        <taxon>Pseudomonadati</taxon>
        <taxon>Myxococcota</taxon>
        <taxon>Myxococcia</taxon>
        <taxon>Myxococcales</taxon>
        <taxon>Cystobacterineae</taxon>
        <taxon>Archangiaceae</taxon>
        <taxon>Hyalangium</taxon>
    </lineage>
</organism>
<dbReference type="PANTHER" id="PTHR43201:SF8">
    <property type="entry name" value="ACYL-COA SYNTHETASE FAMILY MEMBER 3"/>
    <property type="match status" value="1"/>
</dbReference>
<protein>
    <submittedName>
        <fullName evidence="5">Acyl-CoA synthetase</fullName>
    </submittedName>
</protein>
<evidence type="ECO:0000256" key="2">
    <source>
        <dbReference type="SAM" id="MobiDB-lite"/>
    </source>
</evidence>
<evidence type="ECO:0000259" key="4">
    <source>
        <dbReference type="Pfam" id="PF13193"/>
    </source>
</evidence>
<evidence type="ECO:0000313" key="5">
    <source>
        <dbReference type="EMBL" id="MDY7230172.1"/>
    </source>
</evidence>
<dbReference type="EMBL" id="JAXIVS010000010">
    <property type="protein sequence ID" value="MDY7230172.1"/>
    <property type="molecule type" value="Genomic_DNA"/>
</dbReference>
<evidence type="ECO:0000313" key="6">
    <source>
        <dbReference type="Proteomes" id="UP001291309"/>
    </source>
</evidence>
<feature type="domain" description="AMP-dependent synthetase/ligase" evidence="3">
    <location>
        <begin position="23"/>
        <end position="389"/>
    </location>
</feature>
<dbReference type="Pfam" id="PF00501">
    <property type="entry name" value="AMP-binding"/>
    <property type="match status" value="1"/>
</dbReference>
<dbReference type="PANTHER" id="PTHR43201">
    <property type="entry name" value="ACYL-COA SYNTHETASE"/>
    <property type="match status" value="1"/>
</dbReference>
<dbReference type="Gene3D" id="3.40.50.12780">
    <property type="entry name" value="N-terminal domain of ligase-like"/>
    <property type="match status" value="1"/>
</dbReference>
<gene>
    <name evidence="5" type="ORF">SYV04_27500</name>
</gene>
<keyword evidence="6" id="KW-1185">Reference proteome</keyword>